<comment type="cofactor">
    <cofactor evidence="1">
        <name>Mg(2+)</name>
        <dbReference type="ChEBI" id="CHEBI:18420"/>
    </cofactor>
</comment>
<dbReference type="NCBIfam" id="TIGR00147">
    <property type="entry name" value="YegS/Rv2252/BmrU family lipid kinase"/>
    <property type="match status" value="1"/>
</dbReference>
<keyword evidence="3" id="KW-0444">Lipid biosynthesis</keyword>
<sequence length="295" mass="33010">MKHLFIINPVAGKGKAVGFIQDIKEYFDKRDDYFLEVTKRQGHAADLVREYVSKDTYRVYSIGGDGTLNEVLNGLVGSNSSLAVIPAGSGNDFIKSIIQDENKNYENILERTIEGEEQLVDLGSINYRYFINISSVGFDAAVTKNARNLKKKPLISGSLAYLLSIFSTIYKFRGIDVDIYIDGVEMKRKAILIAIANGKYYGGGMKVAPNAEISDGNLDICVVNNMNRLRLLRLFPKLIDGTHGEVEEVEFFKGKDILIKGKENFPINIDGEILEDGKVQVQVREQYVKIVKPRV</sequence>
<evidence type="ECO:0000256" key="7">
    <source>
        <dbReference type="ARBA" id="ARBA00022777"/>
    </source>
</evidence>
<evidence type="ECO:0000256" key="9">
    <source>
        <dbReference type="ARBA" id="ARBA00022842"/>
    </source>
</evidence>
<evidence type="ECO:0000259" key="13">
    <source>
        <dbReference type="PROSITE" id="PS50146"/>
    </source>
</evidence>
<protein>
    <submittedName>
        <fullName evidence="14">Diacylglycerol kinase family lipid kinase</fullName>
    </submittedName>
</protein>
<dbReference type="InterPro" id="IPR045540">
    <property type="entry name" value="YegS/DAGK_C"/>
</dbReference>
<proteinExistence type="inferred from homology"/>
<accession>A0ABS6F358</accession>
<comment type="caution">
    <text evidence="14">The sequence shown here is derived from an EMBL/GenBank/DDBJ whole genome shotgun (WGS) entry which is preliminary data.</text>
</comment>
<evidence type="ECO:0000256" key="4">
    <source>
        <dbReference type="ARBA" id="ARBA00022679"/>
    </source>
</evidence>
<comment type="similarity">
    <text evidence="2">Belongs to the diacylglycerol/lipid kinase family.</text>
</comment>
<keyword evidence="4" id="KW-0808">Transferase</keyword>
<reference evidence="14 15" key="1">
    <citation type="submission" date="2021-06" db="EMBL/GenBank/DDBJ databases">
        <authorList>
            <person name="Sun Q."/>
            <person name="Li D."/>
        </authorList>
    </citation>
    <scope>NUCLEOTIDE SEQUENCE [LARGE SCALE GENOMIC DNA]</scope>
    <source>
        <strain evidence="14 15">MSJ-4</strain>
    </source>
</reference>
<feature type="domain" description="DAGKc" evidence="13">
    <location>
        <begin position="1"/>
        <end position="129"/>
    </location>
</feature>
<gene>
    <name evidence="14" type="ORF">KQI89_14425</name>
</gene>
<dbReference type="InterPro" id="IPR050187">
    <property type="entry name" value="Lipid_Phosphate_FormReg"/>
</dbReference>
<keyword evidence="6" id="KW-0547">Nucleotide-binding</keyword>
<evidence type="ECO:0000256" key="6">
    <source>
        <dbReference type="ARBA" id="ARBA00022741"/>
    </source>
</evidence>
<evidence type="ECO:0000256" key="11">
    <source>
        <dbReference type="ARBA" id="ARBA00023209"/>
    </source>
</evidence>
<name>A0ABS6F358_9CLOT</name>
<evidence type="ECO:0000256" key="2">
    <source>
        <dbReference type="ARBA" id="ARBA00005983"/>
    </source>
</evidence>
<evidence type="ECO:0000256" key="10">
    <source>
        <dbReference type="ARBA" id="ARBA00023098"/>
    </source>
</evidence>
<dbReference type="PROSITE" id="PS50146">
    <property type="entry name" value="DAGK"/>
    <property type="match status" value="1"/>
</dbReference>
<evidence type="ECO:0000313" key="14">
    <source>
        <dbReference type="EMBL" id="MBU5592947.1"/>
    </source>
</evidence>
<evidence type="ECO:0000313" key="15">
    <source>
        <dbReference type="Proteomes" id="UP000736583"/>
    </source>
</evidence>
<evidence type="ECO:0000256" key="8">
    <source>
        <dbReference type="ARBA" id="ARBA00022840"/>
    </source>
</evidence>
<evidence type="ECO:0000256" key="5">
    <source>
        <dbReference type="ARBA" id="ARBA00022723"/>
    </source>
</evidence>
<organism evidence="14 15">
    <name type="scientific">Clostridium simiarum</name>
    <dbReference type="NCBI Taxonomy" id="2841506"/>
    <lineage>
        <taxon>Bacteria</taxon>
        <taxon>Bacillati</taxon>
        <taxon>Bacillota</taxon>
        <taxon>Clostridia</taxon>
        <taxon>Eubacteriales</taxon>
        <taxon>Clostridiaceae</taxon>
        <taxon>Clostridium</taxon>
    </lineage>
</organism>
<dbReference type="SMART" id="SM00046">
    <property type="entry name" value="DAGKc"/>
    <property type="match status" value="1"/>
</dbReference>
<dbReference type="EMBL" id="JAHLQL010000005">
    <property type="protein sequence ID" value="MBU5592947.1"/>
    <property type="molecule type" value="Genomic_DNA"/>
</dbReference>
<evidence type="ECO:0000256" key="3">
    <source>
        <dbReference type="ARBA" id="ARBA00022516"/>
    </source>
</evidence>
<keyword evidence="7 14" id="KW-0418">Kinase</keyword>
<dbReference type="RefSeq" id="WP_216457628.1">
    <property type="nucleotide sequence ID" value="NZ_JAHLQL010000005.1"/>
</dbReference>
<keyword evidence="10" id="KW-0443">Lipid metabolism</keyword>
<keyword evidence="11" id="KW-0594">Phospholipid biosynthesis</keyword>
<keyword evidence="12" id="KW-1208">Phospholipid metabolism</keyword>
<keyword evidence="9" id="KW-0460">Magnesium</keyword>
<keyword evidence="8" id="KW-0067">ATP-binding</keyword>
<dbReference type="PANTHER" id="PTHR12358">
    <property type="entry name" value="SPHINGOSINE KINASE"/>
    <property type="match status" value="1"/>
</dbReference>
<evidence type="ECO:0000256" key="1">
    <source>
        <dbReference type="ARBA" id="ARBA00001946"/>
    </source>
</evidence>
<evidence type="ECO:0000256" key="12">
    <source>
        <dbReference type="ARBA" id="ARBA00023264"/>
    </source>
</evidence>
<dbReference type="PANTHER" id="PTHR12358:SF106">
    <property type="entry name" value="LIPID KINASE YEGS"/>
    <property type="match status" value="1"/>
</dbReference>
<dbReference type="GO" id="GO:0016301">
    <property type="term" value="F:kinase activity"/>
    <property type="evidence" value="ECO:0007669"/>
    <property type="project" value="UniProtKB-KW"/>
</dbReference>
<dbReference type="InterPro" id="IPR001206">
    <property type="entry name" value="Diacylglycerol_kinase_cat_dom"/>
</dbReference>
<dbReference type="Proteomes" id="UP000736583">
    <property type="component" value="Unassembled WGS sequence"/>
</dbReference>
<dbReference type="Pfam" id="PF19279">
    <property type="entry name" value="YegS_C"/>
    <property type="match status" value="1"/>
</dbReference>
<dbReference type="InterPro" id="IPR005218">
    <property type="entry name" value="Diacylglycerol/lipid_kinase"/>
</dbReference>
<keyword evidence="5" id="KW-0479">Metal-binding</keyword>
<dbReference type="Pfam" id="PF00781">
    <property type="entry name" value="DAGK_cat"/>
    <property type="match status" value="1"/>
</dbReference>
<keyword evidence="15" id="KW-1185">Reference proteome</keyword>